<protein>
    <submittedName>
        <fullName evidence="7">O-antigen/teichoic acid export membrane protein</fullName>
    </submittedName>
</protein>
<feature type="transmembrane region" description="Helical" evidence="6">
    <location>
        <begin position="47"/>
        <end position="73"/>
    </location>
</feature>
<name>A0A7W9WXW3_9BURK</name>
<evidence type="ECO:0000256" key="6">
    <source>
        <dbReference type="SAM" id="Phobius"/>
    </source>
</evidence>
<evidence type="ECO:0000256" key="5">
    <source>
        <dbReference type="ARBA" id="ARBA00023136"/>
    </source>
</evidence>
<feature type="transmembrane region" description="Helical" evidence="6">
    <location>
        <begin position="176"/>
        <end position="194"/>
    </location>
</feature>
<comment type="caution">
    <text evidence="7">The sequence shown here is derived from an EMBL/GenBank/DDBJ whole genome shotgun (WGS) entry which is preliminary data.</text>
</comment>
<dbReference type="AlphaFoldDB" id="A0A7W9WXW3"/>
<feature type="transmembrane region" description="Helical" evidence="6">
    <location>
        <begin position="148"/>
        <end position="170"/>
    </location>
</feature>
<gene>
    <name evidence="7" type="ORF">HD842_000958</name>
</gene>
<feature type="transmembrane region" description="Helical" evidence="6">
    <location>
        <begin position="360"/>
        <end position="378"/>
    </location>
</feature>
<comment type="subcellular location">
    <subcellularLocation>
        <location evidence="1">Cell membrane</location>
        <topology evidence="1">Multi-pass membrane protein</topology>
    </subcellularLocation>
</comment>
<evidence type="ECO:0000313" key="7">
    <source>
        <dbReference type="EMBL" id="MBB6132847.1"/>
    </source>
</evidence>
<feature type="transmembrane region" description="Helical" evidence="6">
    <location>
        <begin position="85"/>
        <end position="104"/>
    </location>
</feature>
<dbReference type="PANTHER" id="PTHR30250:SF11">
    <property type="entry name" value="O-ANTIGEN TRANSPORTER-RELATED"/>
    <property type="match status" value="1"/>
</dbReference>
<dbReference type="PANTHER" id="PTHR30250">
    <property type="entry name" value="PST FAMILY PREDICTED COLANIC ACID TRANSPORTER"/>
    <property type="match status" value="1"/>
</dbReference>
<proteinExistence type="predicted"/>
<dbReference type="RefSeq" id="WP_183551652.1">
    <property type="nucleotide sequence ID" value="NZ_JACHBX010000001.1"/>
</dbReference>
<keyword evidence="8" id="KW-1185">Reference proteome</keyword>
<evidence type="ECO:0000256" key="2">
    <source>
        <dbReference type="ARBA" id="ARBA00022475"/>
    </source>
</evidence>
<evidence type="ECO:0000256" key="3">
    <source>
        <dbReference type="ARBA" id="ARBA00022692"/>
    </source>
</evidence>
<reference evidence="7 8" key="1">
    <citation type="submission" date="2020-08" db="EMBL/GenBank/DDBJ databases">
        <title>The Agave Microbiome: Exploring the role of microbial communities in plant adaptations to desert environments.</title>
        <authorList>
            <person name="Partida-Martinez L.P."/>
        </authorList>
    </citation>
    <scope>NUCLEOTIDE SEQUENCE [LARGE SCALE GENOMIC DNA]</scope>
    <source>
        <strain evidence="7 8">AT3.2</strain>
    </source>
</reference>
<evidence type="ECO:0000256" key="1">
    <source>
        <dbReference type="ARBA" id="ARBA00004651"/>
    </source>
</evidence>
<keyword evidence="5 6" id="KW-0472">Membrane</keyword>
<dbReference type="GO" id="GO:0005886">
    <property type="term" value="C:plasma membrane"/>
    <property type="evidence" value="ECO:0007669"/>
    <property type="project" value="UniProtKB-SubCell"/>
</dbReference>
<accession>A0A7W9WXW3</accession>
<dbReference type="EMBL" id="JACHBX010000001">
    <property type="protein sequence ID" value="MBB6132847.1"/>
    <property type="molecule type" value="Genomic_DNA"/>
</dbReference>
<keyword evidence="2" id="KW-1003">Cell membrane</keyword>
<dbReference type="Proteomes" id="UP000540787">
    <property type="component" value="Unassembled WGS sequence"/>
</dbReference>
<feature type="transmembrane region" description="Helical" evidence="6">
    <location>
        <begin position="384"/>
        <end position="407"/>
    </location>
</feature>
<organism evidence="7 8">
    <name type="scientific">Massilia aurea</name>
    <dbReference type="NCBI Taxonomy" id="373040"/>
    <lineage>
        <taxon>Bacteria</taxon>
        <taxon>Pseudomonadati</taxon>
        <taxon>Pseudomonadota</taxon>
        <taxon>Betaproteobacteria</taxon>
        <taxon>Burkholderiales</taxon>
        <taxon>Oxalobacteraceae</taxon>
        <taxon>Telluria group</taxon>
        <taxon>Massilia</taxon>
    </lineage>
</organism>
<feature type="transmembrane region" description="Helical" evidence="6">
    <location>
        <begin position="328"/>
        <end position="348"/>
    </location>
</feature>
<sequence length="435" mass="48062">MSATAPSMPSISRAFGKTLMTTMGMTVVGFISSVITARILGPEGRGLLSAAILVCSLSAGIAQCGMGSSYLYHFGAARQFPYLRFLLLSLLSISIFATALAAAGLQLSDAVQLHRFMWLILAFAAFMASQMYLFTLTQLHSDLHFFNILRFTQVFGNLVLMLPLVLWFDVVSFEQILATQLLMLIGVTGMGLWWTRKHRVWQLKVEVKEPVQPWVVLRYGFHQQGIGLLSLFLVNFDKLFLLNRGTIREYGFYALAFTTSRLIGAVQESASVALFSRFAGRDEQALSQSVRNTFRVTFMPLMVLAAIGGALSPWLLNLIYGKSFAAMTMPFAILLFECVIGGASWTLAQRFTAAGQPGLVLARQIIAVVPVLIAIPFLPQENTYVWLAGLMLAGACLRLITTIILGVRRLNEPMPDFIPTRGDLAILRRLVTRTK</sequence>
<feature type="transmembrane region" description="Helical" evidence="6">
    <location>
        <begin position="116"/>
        <end position="136"/>
    </location>
</feature>
<evidence type="ECO:0000256" key="4">
    <source>
        <dbReference type="ARBA" id="ARBA00022989"/>
    </source>
</evidence>
<evidence type="ECO:0000313" key="8">
    <source>
        <dbReference type="Proteomes" id="UP000540787"/>
    </source>
</evidence>
<keyword evidence="3 6" id="KW-0812">Transmembrane</keyword>
<feature type="transmembrane region" description="Helical" evidence="6">
    <location>
        <begin position="296"/>
        <end position="316"/>
    </location>
</feature>
<feature type="transmembrane region" description="Helical" evidence="6">
    <location>
        <begin position="21"/>
        <end position="41"/>
    </location>
</feature>
<dbReference type="InterPro" id="IPR050833">
    <property type="entry name" value="Poly_Biosynth_Transport"/>
</dbReference>
<keyword evidence="4 6" id="KW-1133">Transmembrane helix</keyword>